<feature type="active site" evidence="7">
    <location>
        <position position="87"/>
    </location>
</feature>
<dbReference type="InterPro" id="IPR001227">
    <property type="entry name" value="Ac_transferase_dom_sf"/>
</dbReference>
<dbReference type="EMBL" id="AP014610">
    <property type="protein sequence ID" value="BBA17612.1"/>
    <property type="molecule type" value="Genomic_DNA"/>
</dbReference>
<dbReference type="InterPro" id="IPR024925">
    <property type="entry name" value="Malonyl_CoA-ACP_transAc"/>
</dbReference>
<name>A0AAD1CL15_9FLAO</name>
<dbReference type="SUPFAM" id="SSF55048">
    <property type="entry name" value="Probable ACP-binding domain of malonyl-CoA ACP transacylase"/>
    <property type="match status" value="1"/>
</dbReference>
<dbReference type="InterPro" id="IPR014043">
    <property type="entry name" value="Acyl_transferase_dom"/>
</dbReference>
<gene>
    <name evidence="9" type="primary">fabD</name>
    <name evidence="9" type="ORF">CPU2_096</name>
</gene>
<keyword evidence="3 6" id="KW-0808">Transferase</keyword>
<feature type="active site" evidence="7">
    <location>
        <position position="194"/>
    </location>
</feature>
<dbReference type="PANTHER" id="PTHR42681:SF1">
    <property type="entry name" value="MALONYL-COA-ACYL CARRIER PROTEIN TRANSACYLASE, MITOCHONDRIAL"/>
    <property type="match status" value="1"/>
</dbReference>
<dbReference type="InterPro" id="IPR004410">
    <property type="entry name" value="Malonyl_CoA-ACP_transAc_FabD"/>
</dbReference>
<protein>
    <recommendedName>
        <fullName evidence="2 6">Malonyl CoA-acyl carrier protein transacylase</fullName>
        <ecNumber evidence="1 6">2.3.1.39</ecNumber>
    </recommendedName>
</protein>
<organism evidence="9 10">
    <name type="scientific">Blattabacterium punctulatus CPU2</name>
    <dbReference type="NCBI Taxonomy" id="1457032"/>
    <lineage>
        <taxon>Bacteria</taxon>
        <taxon>Pseudomonadati</taxon>
        <taxon>Bacteroidota</taxon>
        <taxon>Flavobacteriia</taxon>
        <taxon>Flavobacteriales</taxon>
        <taxon>Blattabacteriaceae</taxon>
        <taxon>Blattabacterium</taxon>
    </lineage>
</organism>
<reference evidence="9 10" key="1">
    <citation type="submission" date="2014-06" db="EMBL/GenBank/DDBJ databases">
        <title>Genome sequence of the intracellular symbiont Blattabacterium cuenoti, strain CPU2 from the wood feeding cockroach Cryptocercus punctulatus.</title>
        <authorList>
            <person name="Kinjo Y."/>
            <person name="Ohkuma M."/>
            <person name="Tokuda G."/>
        </authorList>
    </citation>
    <scope>NUCLEOTIDE SEQUENCE [LARGE SCALE GENOMIC DNA]</scope>
    <source>
        <strain evidence="9 10">CPU2</strain>
    </source>
</reference>
<evidence type="ECO:0000256" key="4">
    <source>
        <dbReference type="ARBA" id="ARBA00023315"/>
    </source>
</evidence>
<proteinExistence type="inferred from homology"/>
<dbReference type="PANTHER" id="PTHR42681">
    <property type="entry name" value="MALONYL-COA-ACYL CARRIER PROTEIN TRANSACYLASE, MITOCHONDRIAL"/>
    <property type="match status" value="1"/>
</dbReference>
<dbReference type="GeneID" id="66556974"/>
<dbReference type="GO" id="GO:0006633">
    <property type="term" value="P:fatty acid biosynthetic process"/>
    <property type="evidence" value="ECO:0007669"/>
    <property type="project" value="TreeGrafter"/>
</dbReference>
<dbReference type="SUPFAM" id="SSF52151">
    <property type="entry name" value="FabD/lysophospholipase-like"/>
    <property type="match status" value="1"/>
</dbReference>
<evidence type="ECO:0000256" key="6">
    <source>
        <dbReference type="PIRNR" id="PIRNR000446"/>
    </source>
</evidence>
<evidence type="ECO:0000259" key="8">
    <source>
        <dbReference type="SMART" id="SM00827"/>
    </source>
</evidence>
<accession>A0AAD1CL15</accession>
<dbReference type="PIRSF" id="PIRSF000446">
    <property type="entry name" value="Mct"/>
    <property type="match status" value="1"/>
</dbReference>
<evidence type="ECO:0000256" key="5">
    <source>
        <dbReference type="ARBA" id="ARBA00048462"/>
    </source>
</evidence>
<dbReference type="InterPro" id="IPR016036">
    <property type="entry name" value="Malonyl_transacylase_ACP-bd"/>
</dbReference>
<dbReference type="Proteomes" id="UP000262607">
    <property type="component" value="Chromosome"/>
</dbReference>
<comment type="similarity">
    <text evidence="6">Belongs to the fabD family.</text>
</comment>
<dbReference type="InterPro" id="IPR016035">
    <property type="entry name" value="Acyl_Trfase/lysoPLipase"/>
</dbReference>
<dbReference type="EC" id="2.3.1.39" evidence="1 6"/>
<dbReference type="InterPro" id="IPR050858">
    <property type="entry name" value="Mal-CoA-ACP_Trans/PKS_FabD"/>
</dbReference>
<dbReference type="AlphaFoldDB" id="A0AAD1CL15"/>
<comment type="catalytic activity">
    <reaction evidence="5 6">
        <text>holo-[ACP] + malonyl-CoA = malonyl-[ACP] + CoA</text>
        <dbReference type="Rhea" id="RHEA:41792"/>
        <dbReference type="Rhea" id="RHEA-COMP:9623"/>
        <dbReference type="Rhea" id="RHEA-COMP:9685"/>
        <dbReference type="ChEBI" id="CHEBI:57287"/>
        <dbReference type="ChEBI" id="CHEBI:57384"/>
        <dbReference type="ChEBI" id="CHEBI:64479"/>
        <dbReference type="ChEBI" id="CHEBI:78449"/>
        <dbReference type="EC" id="2.3.1.39"/>
    </reaction>
</comment>
<evidence type="ECO:0000256" key="7">
    <source>
        <dbReference type="PIRSR" id="PIRSR000446-1"/>
    </source>
</evidence>
<dbReference type="Pfam" id="PF00698">
    <property type="entry name" value="Acyl_transf_1"/>
    <property type="match status" value="1"/>
</dbReference>
<dbReference type="GO" id="GO:0004314">
    <property type="term" value="F:[acyl-carrier-protein] S-malonyltransferase activity"/>
    <property type="evidence" value="ECO:0007669"/>
    <property type="project" value="UniProtKB-EC"/>
</dbReference>
<evidence type="ECO:0000256" key="2">
    <source>
        <dbReference type="ARBA" id="ARBA00018953"/>
    </source>
</evidence>
<dbReference type="FunFam" id="3.30.70.250:FF:000001">
    <property type="entry name" value="Malonyl CoA-acyl carrier protein transacylase"/>
    <property type="match status" value="1"/>
</dbReference>
<evidence type="ECO:0000313" key="10">
    <source>
        <dbReference type="Proteomes" id="UP000262607"/>
    </source>
</evidence>
<evidence type="ECO:0000256" key="3">
    <source>
        <dbReference type="ARBA" id="ARBA00022679"/>
    </source>
</evidence>
<dbReference type="SMART" id="SM00827">
    <property type="entry name" value="PKS_AT"/>
    <property type="match status" value="1"/>
</dbReference>
<dbReference type="GO" id="GO:0005829">
    <property type="term" value="C:cytosol"/>
    <property type="evidence" value="ECO:0007669"/>
    <property type="project" value="TreeGrafter"/>
</dbReference>
<dbReference type="Gene3D" id="3.40.366.10">
    <property type="entry name" value="Malonyl-Coenzyme A Acyl Carrier Protein, domain 2"/>
    <property type="match status" value="1"/>
</dbReference>
<sequence length="288" mass="32267">MKAYIFPGQGAQYMGMGKDLYNFSNLAKKLFQLSDDILGFHMKNIMFNGSMEVLKKTKYTQLAIYIYSVIKAKILDNFNPDMVAGHSLGELSALTAINVFSFEDGLILVDKRASIMQEICEYIHGGMAVIFGLEDEIIEKVCKEDNGIVVPSNYNSPGQLVISGEEKSLKRVCQSLKKIGAKRILRLPVHGAFHSPIMEPAKKKLSKFIEKISFKDSQCPIYQNVTAKSVTKSNDIKKNLIEQLTSPVKWKQLIENMIDNGAVSFIEVGPGNILQGITKNIFKKIYKK</sequence>
<feature type="domain" description="Malonyl-CoA:ACP transacylase (MAT)" evidence="8">
    <location>
        <begin position="5"/>
        <end position="288"/>
    </location>
</feature>
<dbReference type="NCBIfam" id="TIGR00128">
    <property type="entry name" value="fabD"/>
    <property type="match status" value="1"/>
</dbReference>
<evidence type="ECO:0000313" key="9">
    <source>
        <dbReference type="EMBL" id="BBA17612.1"/>
    </source>
</evidence>
<dbReference type="RefSeq" id="WP_110548863.1">
    <property type="nucleotide sequence ID" value="NZ_AP014610.1"/>
</dbReference>
<evidence type="ECO:0000256" key="1">
    <source>
        <dbReference type="ARBA" id="ARBA00013258"/>
    </source>
</evidence>
<keyword evidence="4 6" id="KW-0012">Acyltransferase</keyword>
<dbReference type="Gene3D" id="3.30.70.250">
    <property type="entry name" value="Malonyl-CoA ACP transacylase, ACP-binding"/>
    <property type="match status" value="1"/>
</dbReference>